<dbReference type="Proteomes" id="UP000282985">
    <property type="component" value="Unassembled WGS sequence"/>
</dbReference>
<gene>
    <name evidence="1" type="ORF">DLK05_08745</name>
</gene>
<dbReference type="EMBL" id="RJJX01000009">
    <property type="protein sequence ID" value="RUT78401.1"/>
    <property type="molecule type" value="Genomic_DNA"/>
</dbReference>
<dbReference type="RefSeq" id="WP_127343608.1">
    <property type="nucleotide sequence ID" value="NZ_RJJX01000009.1"/>
</dbReference>
<name>A0A434AVA4_9BACT</name>
<dbReference type="OrthoDB" id="1116693at2"/>
<proteinExistence type="predicted"/>
<organism evidence="1 2">
    <name type="scientific">Ancylomarina longa</name>
    <dbReference type="NCBI Taxonomy" id="2487017"/>
    <lineage>
        <taxon>Bacteria</taxon>
        <taxon>Pseudomonadati</taxon>
        <taxon>Bacteroidota</taxon>
        <taxon>Bacteroidia</taxon>
        <taxon>Marinilabiliales</taxon>
        <taxon>Marinifilaceae</taxon>
        <taxon>Ancylomarina</taxon>
    </lineage>
</organism>
<sequence>MKQTKKFTMSYPELGQRGDRVKAVLERDVLEFMKYGYDDGIAETVRVKTEQFKAILPDMYWEGQKTLTTNNKEQLKGKLVEMLGEMAFKGKLALGSNSKEYATFRFSGMNRLTDQELVVYSKHVCKTAELYQEALAKRNIDGEMITLATEATTALDNAIDAQTEAIAVREQMSVKRFELGNELYDLIVELCEVGKRIWENTNEAFYHDYVLYGSNKSANEIQVTEEEADLVNSATE</sequence>
<keyword evidence="2" id="KW-1185">Reference proteome</keyword>
<accession>A0A434AVA4</accession>
<comment type="caution">
    <text evidence="1">The sequence shown here is derived from an EMBL/GenBank/DDBJ whole genome shotgun (WGS) entry which is preliminary data.</text>
</comment>
<evidence type="ECO:0000313" key="2">
    <source>
        <dbReference type="Proteomes" id="UP000282985"/>
    </source>
</evidence>
<protein>
    <submittedName>
        <fullName evidence="1">Uncharacterized protein</fullName>
    </submittedName>
</protein>
<reference evidence="1 2" key="1">
    <citation type="submission" date="2018-11" db="EMBL/GenBank/DDBJ databases">
        <title>Parancylomarina longa gen. nov., sp. nov., isolated from sediments of southern Okinawa.</title>
        <authorList>
            <person name="Fu T."/>
        </authorList>
    </citation>
    <scope>NUCLEOTIDE SEQUENCE [LARGE SCALE GENOMIC DNA]</scope>
    <source>
        <strain evidence="1 2">T3-2 S1-C</strain>
    </source>
</reference>
<dbReference type="AlphaFoldDB" id="A0A434AVA4"/>
<evidence type="ECO:0000313" key="1">
    <source>
        <dbReference type="EMBL" id="RUT78401.1"/>
    </source>
</evidence>